<sequence length="271" mass="29391">MSKAQKPSEAKVEEQETLTSKEIFEIIRRDGVEELERPNGSLLWSGIAAGVLISLSVLGEAIFRTYLPDAEWSYLVENLGYSFGFLVVILGRMQLFTENTITTVLPVMHQPSAQLLKRSAALWGIVLLANVIGAFAVAIAWAYTSMIPPALIPAITSLSEHATGFPPFEAFQRAIPAGVLVAAIVWMMPDTEGFGFFIIVAFTWLIAAGDFTHIIAGSVEMAFLLVQGLLPLSDALFSFFLPVLAGNVLGGTAIFALLAFGQVRRELKVDD</sequence>
<evidence type="ECO:0000256" key="1">
    <source>
        <dbReference type="ARBA" id="ARBA00004141"/>
    </source>
</evidence>
<evidence type="ECO:0000256" key="2">
    <source>
        <dbReference type="ARBA" id="ARBA00022692"/>
    </source>
</evidence>
<name>A0A1I6LNS0_9RHOB</name>
<keyword evidence="4 5" id="KW-0472">Membrane</keyword>
<dbReference type="RefSeq" id="WP_090204105.1">
    <property type="nucleotide sequence ID" value="NZ_FOZM01000001.1"/>
</dbReference>
<feature type="transmembrane region" description="Helical" evidence="5">
    <location>
        <begin position="194"/>
        <end position="216"/>
    </location>
</feature>
<dbReference type="GO" id="GO:0015499">
    <property type="term" value="F:formate transmembrane transporter activity"/>
    <property type="evidence" value="ECO:0007669"/>
    <property type="project" value="TreeGrafter"/>
</dbReference>
<evidence type="ECO:0000313" key="6">
    <source>
        <dbReference type="EMBL" id="SFS05105.1"/>
    </source>
</evidence>
<dbReference type="AlphaFoldDB" id="A0A1I6LNS0"/>
<dbReference type="Proteomes" id="UP000198926">
    <property type="component" value="Unassembled WGS sequence"/>
</dbReference>
<dbReference type="STRING" id="1123755.SAMN05444714_0748"/>
<keyword evidence="2 5" id="KW-0812">Transmembrane</keyword>
<evidence type="ECO:0000313" key="7">
    <source>
        <dbReference type="Proteomes" id="UP000198926"/>
    </source>
</evidence>
<feature type="transmembrane region" description="Helical" evidence="5">
    <location>
        <begin position="170"/>
        <end position="187"/>
    </location>
</feature>
<gene>
    <name evidence="6" type="ORF">SAMN05444714_0748</name>
</gene>
<proteinExistence type="predicted"/>
<dbReference type="InterPro" id="IPR000292">
    <property type="entry name" value="For/NO2_transpt"/>
</dbReference>
<dbReference type="PANTHER" id="PTHR30520">
    <property type="entry name" value="FORMATE TRANSPORTER-RELATED"/>
    <property type="match status" value="1"/>
</dbReference>
<accession>A0A1I6LNS0</accession>
<dbReference type="EMBL" id="FOZM01000001">
    <property type="protein sequence ID" value="SFS05105.1"/>
    <property type="molecule type" value="Genomic_DNA"/>
</dbReference>
<evidence type="ECO:0000256" key="3">
    <source>
        <dbReference type="ARBA" id="ARBA00022989"/>
    </source>
</evidence>
<keyword evidence="3 5" id="KW-1133">Transmembrane helix</keyword>
<organism evidence="6 7">
    <name type="scientific">Yoonia litorea</name>
    <dbReference type="NCBI Taxonomy" id="1123755"/>
    <lineage>
        <taxon>Bacteria</taxon>
        <taxon>Pseudomonadati</taxon>
        <taxon>Pseudomonadota</taxon>
        <taxon>Alphaproteobacteria</taxon>
        <taxon>Rhodobacterales</taxon>
        <taxon>Paracoccaceae</taxon>
        <taxon>Yoonia</taxon>
    </lineage>
</organism>
<reference evidence="6 7" key="1">
    <citation type="submission" date="2016-10" db="EMBL/GenBank/DDBJ databases">
        <authorList>
            <person name="de Groot N.N."/>
        </authorList>
    </citation>
    <scope>NUCLEOTIDE SEQUENCE [LARGE SCALE GENOMIC DNA]</scope>
    <source>
        <strain evidence="6 7">DSM 29433</strain>
    </source>
</reference>
<evidence type="ECO:0000256" key="5">
    <source>
        <dbReference type="SAM" id="Phobius"/>
    </source>
</evidence>
<keyword evidence="7" id="KW-1185">Reference proteome</keyword>
<feature type="transmembrane region" description="Helical" evidence="5">
    <location>
        <begin position="120"/>
        <end position="143"/>
    </location>
</feature>
<comment type="subcellular location">
    <subcellularLocation>
        <location evidence="1">Membrane</location>
        <topology evidence="1">Multi-pass membrane protein</topology>
    </subcellularLocation>
</comment>
<dbReference type="Gene3D" id="1.20.1080.10">
    <property type="entry name" value="Glycerol uptake facilitator protein"/>
    <property type="match status" value="1"/>
</dbReference>
<dbReference type="PANTHER" id="PTHR30520:SF2">
    <property type="entry name" value="INNER MEMBRANE PROTEIN YFDC"/>
    <property type="match status" value="1"/>
</dbReference>
<feature type="transmembrane region" description="Helical" evidence="5">
    <location>
        <begin position="42"/>
        <end position="63"/>
    </location>
</feature>
<dbReference type="InterPro" id="IPR023271">
    <property type="entry name" value="Aquaporin-like"/>
</dbReference>
<dbReference type="OrthoDB" id="261587at2"/>
<protein>
    <submittedName>
        <fullName evidence="6">Formate/nitrite transporter FocA, FNT family</fullName>
    </submittedName>
</protein>
<feature type="transmembrane region" description="Helical" evidence="5">
    <location>
        <begin position="236"/>
        <end position="260"/>
    </location>
</feature>
<dbReference type="GO" id="GO:0005886">
    <property type="term" value="C:plasma membrane"/>
    <property type="evidence" value="ECO:0007669"/>
    <property type="project" value="TreeGrafter"/>
</dbReference>
<dbReference type="Pfam" id="PF01226">
    <property type="entry name" value="Form_Nir_trans"/>
    <property type="match status" value="1"/>
</dbReference>
<evidence type="ECO:0000256" key="4">
    <source>
        <dbReference type="ARBA" id="ARBA00023136"/>
    </source>
</evidence>